<feature type="compositionally biased region" description="Basic and acidic residues" evidence="4">
    <location>
        <begin position="13"/>
        <end position="34"/>
    </location>
</feature>
<keyword evidence="2" id="KW-0547">Nucleotide-binding</keyword>
<comment type="caution">
    <text evidence="5">The sequence shown here is derived from an EMBL/GenBank/DDBJ whole genome shotgun (WGS) entry which is preliminary data.</text>
</comment>
<name>A0ABX0SHW8_9ACTN</name>
<gene>
    <name evidence="5" type="ORF">FB473_002632</name>
</gene>
<dbReference type="InterPro" id="IPR024185">
    <property type="entry name" value="FTHF_cligase-like_sf"/>
</dbReference>
<dbReference type="Pfam" id="PF01812">
    <property type="entry name" value="5-FTHF_cyc-lig"/>
    <property type="match status" value="1"/>
</dbReference>
<dbReference type="EMBL" id="JAAMOZ010000001">
    <property type="protein sequence ID" value="NIH57987.1"/>
    <property type="molecule type" value="Genomic_DNA"/>
</dbReference>
<evidence type="ECO:0000313" key="6">
    <source>
        <dbReference type="Proteomes" id="UP000749311"/>
    </source>
</evidence>
<keyword evidence="5" id="KW-0436">Ligase</keyword>
<dbReference type="Gene3D" id="3.40.50.10420">
    <property type="entry name" value="NagB/RpiA/CoA transferase-like"/>
    <property type="match status" value="1"/>
</dbReference>
<keyword evidence="3" id="KW-0067">ATP-binding</keyword>
<evidence type="ECO:0000256" key="3">
    <source>
        <dbReference type="ARBA" id="ARBA00022840"/>
    </source>
</evidence>
<dbReference type="SUPFAM" id="SSF100950">
    <property type="entry name" value="NagB/RpiA/CoA transferase-like"/>
    <property type="match status" value="1"/>
</dbReference>
<organism evidence="5 6">
    <name type="scientific">Brooklawnia cerclae</name>
    <dbReference type="NCBI Taxonomy" id="349934"/>
    <lineage>
        <taxon>Bacteria</taxon>
        <taxon>Bacillati</taxon>
        <taxon>Actinomycetota</taxon>
        <taxon>Actinomycetes</taxon>
        <taxon>Propionibacteriales</taxon>
        <taxon>Propionibacteriaceae</taxon>
        <taxon>Brooklawnia</taxon>
    </lineage>
</organism>
<evidence type="ECO:0000256" key="4">
    <source>
        <dbReference type="SAM" id="MobiDB-lite"/>
    </source>
</evidence>
<evidence type="ECO:0000256" key="2">
    <source>
        <dbReference type="ARBA" id="ARBA00022741"/>
    </source>
</evidence>
<dbReference type="RefSeq" id="WP_167168565.1">
    <property type="nucleotide sequence ID" value="NZ_BAAAOO010000007.1"/>
</dbReference>
<protein>
    <submittedName>
        <fullName evidence="5">5-formyltetrahydrofolate cyclo-ligase</fullName>
        <ecNumber evidence="5">6.3.3.2</ecNumber>
    </submittedName>
</protein>
<dbReference type="PANTHER" id="PTHR23407:SF1">
    <property type="entry name" value="5-FORMYLTETRAHYDROFOLATE CYCLO-LIGASE"/>
    <property type="match status" value="1"/>
</dbReference>
<evidence type="ECO:0000313" key="5">
    <source>
        <dbReference type="EMBL" id="NIH57987.1"/>
    </source>
</evidence>
<accession>A0ABX0SHW8</accession>
<dbReference type="GO" id="GO:0030272">
    <property type="term" value="F:5-formyltetrahydrofolate cyclo-ligase activity"/>
    <property type="evidence" value="ECO:0007669"/>
    <property type="project" value="UniProtKB-EC"/>
</dbReference>
<dbReference type="Proteomes" id="UP000749311">
    <property type="component" value="Unassembled WGS sequence"/>
</dbReference>
<dbReference type="EC" id="6.3.3.2" evidence="5"/>
<keyword evidence="6" id="KW-1185">Reference proteome</keyword>
<dbReference type="PANTHER" id="PTHR23407">
    <property type="entry name" value="ATPASE INHIBITOR/5-FORMYLTETRAHYDROFOLATE CYCLO-LIGASE"/>
    <property type="match status" value="1"/>
</dbReference>
<dbReference type="InterPro" id="IPR002698">
    <property type="entry name" value="FTHF_cligase"/>
</dbReference>
<sequence>MASPDPVCPTARLEIRERSTRGRASRTERQRRDDDRARDVLALALVERLTSGRRDAAVSCYLSAGTEPGTSLLVDALAASGHPVLVPRLGPLPDGTRRGGPDWAWYAGREDLRPGLFGIPEPSADGLGPDALSQAIVVVASALRAGTDGSRLGTGGGWYDRALVHAAAGTPVIVLLNDDEIESVPQAPHDRPIDWIVTPTRTVRCHPRFGPPTEAEYH</sequence>
<evidence type="ECO:0000256" key="1">
    <source>
        <dbReference type="ARBA" id="ARBA00010638"/>
    </source>
</evidence>
<dbReference type="InterPro" id="IPR037171">
    <property type="entry name" value="NagB/RpiA_transferase-like"/>
</dbReference>
<proteinExistence type="inferred from homology"/>
<comment type="similarity">
    <text evidence="1">Belongs to the 5-formyltetrahydrofolate cyclo-ligase family.</text>
</comment>
<reference evidence="5 6" key="1">
    <citation type="submission" date="2020-02" db="EMBL/GenBank/DDBJ databases">
        <title>Sequencing the genomes of 1000 actinobacteria strains.</title>
        <authorList>
            <person name="Klenk H.-P."/>
        </authorList>
    </citation>
    <scope>NUCLEOTIDE SEQUENCE [LARGE SCALE GENOMIC DNA]</scope>
    <source>
        <strain evidence="5 6">DSM 19609</strain>
    </source>
</reference>
<feature type="region of interest" description="Disordered" evidence="4">
    <location>
        <begin position="1"/>
        <end position="34"/>
    </location>
</feature>